<dbReference type="Gene3D" id="3.60.10.10">
    <property type="entry name" value="Endonuclease/exonuclease/phosphatase"/>
    <property type="match status" value="1"/>
</dbReference>
<protein>
    <submittedName>
        <fullName evidence="1">Endonuclease/exonuclease/phosphatase family protein</fullName>
    </submittedName>
</protein>
<organism evidence="1 2">
    <name type="scientific">Branchiibius cervicis</name>
    <dbReference type="NCBI Taxonomy" id="908252"/>
    <lineage>
        <taxon>Bacteria</taxon>
        <taxon>Bacillati</taxon>
        <taxon>Actinomycetota</taxon>
        <taxon>Actinomycetes</taxon>
        <taxon>Micrococcales</taxon>
        <taxon>Dermacoccaceae</taxon>
        <taxon>Branchiibius</taxon>
    </lineage>
</organism>
<dbReference type="InterPro" id="IPR036691">
    <property type="entry name" value="Endo/exonu/phosph_ase_sf"/>
</dbReference>
<sequence>MAGVAAHPRFSEPRGYAAVRVALPGYRPLTAVGTHLGLPAADRAAQSRALVDRLRRVEGPLVVGGDVNERAGGPSWQQLGTLLLTAPDPGDTFPAAGPNRQIDAFWSSPGLPVEVADPATCGTPGDRATASDHLPVVIDVRLPPLG</sequence>
<evidence type="ECO:0000313" key="2">
    <source>
        <dbReference type="Proteomes" id="UP001596356"/>
    </source>
</evidence>
<keyword evidence="2" id="KW-1185">Reference proteome</keyword>
<comment type="caution">
    <text evidence="1">The sequence shown here is derived from an EMBL/GenBank/DDBJ whole genome shotgun (WGS) entry which is preliminary data.</text>
</comment>
<reference evidence="2" key="1">
    <citation type="journal article" date="2019" name="Int. J. Syst. Evol. Microbiol.">
        <title>The Global Catalogue of Microorganisms (GCM) 10K type strain sequencing project: providing services to taxonomists for standard genome sequencing and annotation.</title>
        <authorList>
            <consortium name="The Broad Institute Genomics Platform"/>
            <consortium name="The Broad Institute Genome Sequencing Center for Infectious Disease"/>
            <person name="Wu L."/>
            <person name="Ma J."/>
        </authorList>
    </citation>
    <scope>NUCLEOTIDE SEQUENCE [LARGE SCALE GENOMIC DNA]</scope>
    <source>
        <strain evidence="2">NBRC 106593</strain>
    </source>
</reference>
<accession>A0ABW2ARJ6</accession>
<dbReference type="Proteomes" id="UP001596356">
    <property type="component" value="Unassembled WGS sequence"/>
</dbReference>
<keyword evidence="1" id="KW-0378">Hydrolase</keyword>
<name>A0ABW2ARJ6_9MICO</name>
<proteinExistence type="predicted"/>
<dbReference type="SUPFAM" id="SSF56219">
    <property type="entry name" value="DNase I-like"/>
    <property type="match status" value="1"/>
</dbReference>
<evidence type="ECO:0000313" key="1">
    <source>
        <dbReference type="EMBL" id="MFC6713551.1"/>
    </source>
</evidence>
<dbReference type="EMBL" id="JBHSWJ010000002">
    <property type="protein sequence ID" value="MFC6713551.1"/>
    <property type="molecule type" value="Genomic_DNA"/>
</dbReference>
<gene>
    <name evidence="1" type="ORF">ACFQBT_06760</name>
</gene>
<dbReference type="GO" id="GO:0004519">
    <property type="term" value="F:endonuclease activity"/>
    <property type="evidence" value="ECO:0007669"/>
    <property type="project" value="UniProtKB-KW"/>
</dbReference>
<keyword evidence="1" id="KW-0540">Nuclease</keyword>
<dbReference type="RefSeq" id="WP_377821396.1">
    <property type="nucleotide sequence ID" value="NZ_JBHSWJ010000002.1"/>
</dbReference>
<keyword evidence="1" id="KW-0255">Endonuclease</keyword>